<gene>
    <name evidence="3" type="ORF">KFE25_012063</name>
    <name evidence="2" type="ORF">PLUT1463_LOCUS13621</name>
</gene>
<reference evidence="2" key="1">
    <citation type="submission" date="2021-01" db="EMBL/GenBank/DDBJ databases">
        <authorList>
            <person name="Corre E."/>
            <person name="Pelletier E."/>
            <person name="Niang G."/>
            <person name="Scheremetjew M."/>
            <person name="Finn R."/>
            <person name="Kale V."/>
            <person name="Holt S."/>
            <person name="Cochrane G."/>
            <person name="Meng A."/>
            <person name="Brown T."/>
            <person name="Cohen L."/>
        </authorList>
    </citation>
    <scope>NUCLEOTIDE SEQUENCE</scope>
    <source>
        <strain evidence="2">RCC1537</strain>
    </source>
</reference>
<protein>
    <submittedName>
        <fullName evidence="2">Uncharacterized protein</fullName>
    </submittedName>
</protein>
<evidence type="ECO:0000313" key="4">
    <source>
        <dbReference type="Proteomes" id="UP000751190"/>
    </source>
</evidence>
<dbReference type="EMBL" id="JAGTXO010000021">
    <property type="protein sequence ID" value="KAG8462243.1"/>
    <property type="molecule type" value="Genomic_DNA"/>
</dbReference>
<accession>A0A7R9V0J0</accession>
<evidence type="ECO:0000313" key="3">
    <source>
        <dbReference type="EMBL" id="KAG8462243.1"/>
    </source>
</evidence>
<evidence type="ECO:0000313" key="2">
    <source>
        <dbReference type="EMBL" id="CAD8279304.1"/>
    </source>
</evidence>
<dbReference type="EMBL" id="HBEB01020942">
    <property type="protein sequence ID" value="CAD8279304.1"/>
    <property type="molecule type" value="Transcribed_RNA"/>
</dbReference>
<dbReference type="OrthoDB" id="448536at2759"/>
<dbReference type="Proteomes" id="UP000751190">
    <property type="component" value="Unassembled WGS sequence"/>
</dbReference>
<feature type="region of interest" description="Disordered" evidence="1">
    <location>
        <begin position="219"/>
        <end position="240"/>
    </location>
</feature>
<name>A0A7R9V0J0_DIALT</name>
<sequence>MRVRLGEIALPPPALARCAAALALVCSSSRLCASDGFDAVLAVCPDDRVACVSSLDPAHFLEPWELDGAPSPDSLRAVADAASETGASCAPSGASERGWGLACEWANDRGSFWVPTDDAVVHFRAEDITGARWDGSRNKMRLEKMRMRLGYAKVPVVRNRRALASEREPDGGYRLKEERPWKQAAGERRFYGEDGQMPDEDLSPLRMLFPFERLGPRGSPAQSLLEDSAGLAQIERLGRE</sequence>
<organism evidence="2">
    <name type="scientific">Diacronema lutheri</name>
    <name type="common">Unicellular marine alga</name>
    <name type="synonym">Monochrysis lutheri</name>
    <dbReference type="NCBI Taxonomy" id="2081491"/>
    <lineage>
        <taxon>Eukaryota</taxon>
        <taxon>Haptista</taxon>
        <taxon>Haptophyta</taxon>
        <taxon>Pavlovophyceae</taxon>
        <taxon>Pavlovales</taxon>
        <taxon>Pavlovaceae</taxon>
        <taxon>Diacronema</taxon>
    </lineage>
</organism>
<dbReference type="AlphaFoldDB" id="A0A7R9V0J0"/>
<keyword evidence="4" id="KW-1185">Reference proteome</keyword>
<reference evidence="3" key="2">
    <citation type="submission" date="2021-05" db="EMBL/GenBank/DDBJ databases">
        <title>The genome of the haptophyte Pavlova lutheri (Diacronema luteri, Pavlovales) - a model for lipid biosynthesis in eukaryotic algae.</title>
        <authorList>
            <person name="Hulatt C.J."/>
            <person name="Posewitz M.C."/>
        </authorList>
    </citation>
    <scope>NUCLEOTIDE SEQUENCE</scope>
    <source>
        <strain evidence="3">NIVA-4/92</strain>
    </source>
</reference>
<evidence type="ECO:0000256" key="1">
    <source>
        <dbReference type="SAM" id="MobiDB-lite"/>
    </source>
</evidence>
<proteinExistence type="predicted"/>